<evidence type="ECO:0000256" key="1">
    <source>
        <dbReference type="SAM" id="MobiDB-lite"/>
    </source>
</evidence>
<sequence length="1164" mass="128050">MSGRGWSVGLVDGSAGGSPTGIAAQSGTGSASCFSHVGSELTQQAIKINRLEHEAAKRTLVVRNFPEWATIEGRELTVARVLQENRLGHIDWDLTTTQMEGSKSVFLAPISILTVPTYAARKKIMEACSRAVVRYWHKNEEEKTPPGRDPDAKPSQAVWEVKMWNWNNPVQMALGITQFERRLGAPMHGLMNAYQPKLQEGDADPKVGDLDLGGQGGSLAGQSALQQEAAQPHRDRPCRDVWYDPLKQHVEHTEIERQAFASASQKTRRPPEPLPHQSSALLRGGLPQDHVDRFFFQDIRPVDELREEMAATKAAAAEESPKEPYHLFDSQDDWDEAVVEAKTSHINRGYDYDISSGLQRRAVEGVDPGTPPQEHGLTGGQGVAGQPAKAFGLKARQALTGLPRFFRDASSQWCSHRGTRDNVGPSDALPNEHSAAANTVDGGAFWNTTGLLEAAKLHSLIQLMRQHKLSWLALTETHMKQPDQFMIEGYTITHSATEIYDSKNKPTQTFTLVSLITAPSFTPILTDLTCIDGRFLHFIIDTVEAPLKIMVIYAPHNHREQPVRDAFWQQLTQHLTSENARRKTAEEDETDNTEEGDTNEISFPHRRPKKDRMLAREIYAVSVKTVALRGVEGGFVLGFKAFVPFFDSVDDVWQSWRCSASKASVFNSWMNNVEGMGRVPFFDSMDEVWQQWRCGASQKIPGPLVKAADGVCSVGLCGLLPQKSLLASSDSQPRFLSTISWMNNLEAMGRAWSSRYEVLPCSFCVATTVPFFDSVDDVWQSWRCGASQKVMAGLCKRQTRFLPVMMTVSFLDLEFDQCSGSATRLLAPRSFDVVVVERHVFDFQAARESVVFFLVHLAYIAASDPIRGSGGPGERASGDPVSCQRGAQKKKARKANYREERKKQKKDKKKIRKLKKQGPTSGENTDVLYGKAKGRVPRAPAGTFVIGSGQTTEAAVRKAKAQDPEIHGVIILKGAALNGARVPAAADGKIRNQAAAQDGIPAVLKDGNFRNQTKVAAALGGAGVLTVTAGRVANTLGGVAAVEAAVEAALDGAEAAAAAEVAARPGPGMRLQLQETMRMPRQRFLLRALLLRKLWMVAMLPLLILLLPRLSTVPMLPPLVVLRKLSMAAMLPLLILLLRRLSPVPMLLLPLLFQKMSRVPLREL</sequence>
<dbReference type="InterPro" id="IPR036691">
    <property type="entry name" value="Endo/exonu/phosph_ase_sf"/>
</dbReference>
<name>A0A1Q9DYT8_SYMMI</name>
<feature type="compositionally biased region" description="Acidic residues" evidence="1">
    <location>
        <begin position="586"/>
        <end position="598"/>
    </location>
</feature>
<comment type="caution">
    <text evidence="3">The sequence shown here is derived from an EMBL/GenBank/DDBJ whole genome shotgun (WGS) entry which is preliminary data.</text>
</comment>
<keyword evidence="2" id="KW-1133">Transmembrane helix</keyword>
<organism evidence="3 4">
    <name type="scientific">Symbiodinium microadriaticum</name>
    <name type="common">Dinoflagellate</name>
    <name type="synonym">Zooxanthella microadriatica</name>
    <dbReference type="NCBI Taxonomy" id="2951"/>
    <lineage>
        <taxon>Eukaryota</taxon>
        <taxon>Sar</taxon>
        <taxon>Alveolata</taxon>
        <taxon>Dinophyceae</taxon>
        <taxon>Suessiales</taxon>
        <taxon>Symbiodiniaceae</taxon>
        <taxon>Symbiodinium</taxon>
    </lineage>
</organism>
<evidence type="ECO:0000256" key="2">
    <source>
        <dbReference type="SAM" id="Phobius"/>
    </source>
</evidence>
<dbReference type="AlphaFoldDB" id="A0A1Q9DYT8"/>
<dbReference type="Gene3D" id="3.60.10.10">
    <property type="entry name" value="Endonuclease/exonuclease/phosphatase"/>
    <property type="match status" value="1"/>
</dbReference>
<feature type="compositionally biased region" description="Basic and acidic residues" evidence="1">
    <location>
        <begin position="199"/>
        <end position="209"/>
    </location>
</feature>
<feature type="region of interest" description="Disordered" evidence="1">
    <location>
        <begin position="199"/>
        <end position="237"/>
    </location>
</feature>
<reference evidence="3 4" key="1">
    <citation type="submission" date="2016-02" db="EMBL/GenBank/DDBJ databases">
        <title>Genome analysis of coral dinoflagellate symbionts highlights evolutionary adaptations to a symbiotic lifestyle.</title>
        <authorList>
            <person name="Aranda M."/>
            <person name="Li Y."/>
            <person name="Liew Y.J."/>
            <person name="Baumgarten S."/>
            <person name="Simakov O."/>
            <person name="Wilson M."/>
            <person name="Piel J."/>
            <person name="Ashoor H."/>
            <person name="Bougouffa S."/>
            <person name="Bajic V.B."/>
            <person name="Ryu T."/>
            <person name="Ravasi T."/>
            <person name="Bayer T."/>
            <person name="Micklem G."/>
            <person name="Kim H."/>
            <person name="Bhak J."/>
            <person name="Lajeunesse T.C."/>
            <person name="Voolstra C.R."/>
        </authorList>
    </citation>
    <scope>NUCLEOTIDE SEQUENCE [LARGE SCALE GENOMIC DNA]</scope>
    <source>
        <strain evidence="3 4">CCMP2467</strain>
    </source>
</reference>
<keyword evidence="2" id="KW-0472">Membrane</keyword>
<gene>
    <name evidence="3" type="ORF">AK812_SmicGene16998</name>
</gene>
<keyword evidence="4" id="KW-1185">Reference proteome</keyword>
<feature type="region of interest" description="Disordered" evidence="1">
    <location>
        <begin position="578"/>
        <end position="605"/>
    </location>
</feature>
<accession>A0A1Q9DYT8</accession>
<feature type="transmembrane region" description="Helical" evidence="2">
    <location>
        <begin position="1127"/>
        <end position="1153"/>
    </location>
</feature>
<evidence type="ECO:0000313" key="4">
    <source>
        <dbReference type="Proteomes" id="UP000186817"/>
    </source>
</evidence>
<feature type="transmembrane region" description="Helical" evidence="2">
    <location>
        <begin position="1084"/>
        <end position="1107"/>
    </location>
</feature>
<protein>
    <submittedName>
        <fullName evidence="3">Uncharacterized protein</fullName>
    </submittedName>
</protein>
<feature type="compositionally biased region" description="Basic residues" evidence="1">
    <location>
        <begin position="903"/>
        <end position="916"/>
    </location>
</feature>
<dbReference type="Proteomes" id="UP000186817">
    <property type="component" value="Unassembled WGS sequence"/>
</dbReference>
<evidence type="ECO:0000313" key="3">
    <source>
        <dbReference type="EMBL" id="OLQ00333.1"/>
    </source>
</evidence>
<dbReference type="OrthoDB" id="421521at2759"/>
<dbReference type="PROSITE" id="PS51257">
    <property type="entry name" value="PROKAR_LIPOPROTEIN"/>
    <property type="match status" value="1"/>
</dbReference>
<feature type="region of interest" description="Disordered" evidence="1">
    <location>
        <begin position="867"/>
        <end position="932"/>
    </location>
</feature>
<feature type="region of interest" description="Disordered" evidence="1">
    <location>
        <begin position="365"/>
        <end position="385"/>
    </location>
</feature>
<proteinExistence type="predicted"/>
<keyword evidence="2" id="KW-0812">Transmembrane</keyword>
<dbReference type="EMBL" id="LSRX01000331">
    <property type="protein sequence ID" value="OLQ00333.1"/>
    <property type="molecule type" value="Genomic_DNA"/>
</dbReference>